<dbReference type="AlphaFoldDB" id="A0A9D7SPL9"/>
<protein>
    <submittedName>
        <fullName evidence="1">Nucleotidyltransferase domain-containing protein</fullName>
    </submittedName>
</protein>
<evidence type="ECO:0000313" key="2">
    <source>
        <dbReference type="Proteomes" id="UP000808337"/>
    </source>
</evidence>
<dbReference type="EMBL" id="JADKGY010000001">
    <property type="protein sequence ID" value="MBK9980910.1"/>
    <property type="molecule type" value="Genomic_DNA"/>
</dbReference>
<dbReference type="InterPro" id="IPR018775">
    <property type="entry name" value="RlaP"/>
</dbReference>
<dbReference type="Pfam" id="PF10127">
    <property type="entry name" value="RlaP"/>
    <property type="match status" value="1"/>
</dbReference>
<accession>A0A9D7SPL9</accession>
<gene>
    <name evidence="1" type="ORF">IPP15_00555</name>
</gene>
<name>A0A9D7SPL9_9BACT</name>
<evidence type="ECO:0000313" key="1">
    <source>
        <dbReference type="EMBL" id="MBK9980910.1"/>
    </source>
</evidence>
<dbReference type="PANTHER" id="PTHR34817:SF2">
    <property type="entry name" value="NUCLEOTIDYLTRANSFERASE"/>
    <property type="match status" value="1"/>
</dbReference>
<sequence>MEEKISGHLNNIEVRHDIKILLACETGSRAWGFPSPDSDFDVRLIYMHKKDWYLSLNEKKDTIELMLEDNEIDISGWDIRKSLRLLYKSNPPLLERIQSPIIYRSDPDFLHDINDLANLCYSKIATMHHYLSMSKKILPEIEDQKKYKLKKFFYALRSSLACRWIIERNEIPPIQFEKMVTELNVESNLQSRIKELIELKSGKEEAYFHTGENDLLDFIRLNIDLAENKGLSLPSAKSKPAQLDVFFINILNAK</sequence>
<dbReference type="PANTHER" id="PTHR34817">
    <property type="entry name" value="NUCLEOTIDYLTRANSFERASE"/>
    <property type="match status" value="1"/>
</dbReference>
<organism evidence="1 2">
    <name type="scientific">Candidatus Opimibacter skivensis</name>
    <dbReference type="NCBI Taxonomy" id="2982028"/>
    <lineage>
        <taxon>Bacteria</taxon>
        <taxon>Pseudomonadati</taxon>
        <taxon>Bacteroidota</taxon>
        <taxon>Saprospiria</taxon>
        <taxon>Saprospirales</taxon>
        <taxon>Saprospiraceae</taxon>
        <taxon>Candidatus Opimibacter</taxon>
    </lineage>
</organism>
<proteinExistence type="predicted"/>
<dbReference type="Proteomes" id="UP000808337">
    <property type="component" value="Unassembled WGS sequence"/>
</dbReference>
<reference evidence="1 2" key="1">
    <citation type="submission" date="2020-10" db="EMBL/GenBank/DDBJ databases">
        <title>Connecting structure to function with the recovery of over 1000 high-quality activated sludge metagenome-assembled genomes encoding full-length rRNA genes using long-read sequencing.</title>
        <authorList>
            <person name="Singleton C.M."/>
            <person name="Petriglieri F."/>
            <person name="Kristensen J.M."/>
            <person name="Kirkegaard R.H."/>
            <person name="Michaelsen T.Y."/>
            <person name="Andersen M.H."/>
            <person name="Karst S.M."/>
            <person name="Dueholm M.S."/>
            <person name="Nielsen P.H."/>
            <person name="Albertsen M."/>
        </authorList>
    </citation>
    <scope>NUCLEOTIDE SEQUENCE [LARGE SCALE GENOMIC DNA]</scope>
    <source>
        <strain evidence="1">Ribe_18-Q3-R11-54_MAXAC.273</strain>
    </source>
</reference>
<comment type="caution">
    <text evidence="1">The sequence shown here is derived from an EMBL/GenBank/DDBJ whole genome shotgun (WGS) entry which is preliminary data.</text>
</comment>